<keyword evidence="1" id="KW-1133">Transmembrane helix</keyword>
<evidence type="ECO:0000313" key="3">
    <source>
        <dbReference type="Proteomes" id="UP001154272"/>
    </source>
</evidence>
<dbReference type="Proteomes" id="UP001154272">
    <property type="component" value="Unassembled WGS sequence"/>
</dbReference>
<accession>A0ABN8W3H3</accession>
<dbReference type="EMBL" id="CAMXCH010000001">
    <property type="protein sequence ID" value="CAI3929954.1"/>
    <property type="molecule type" value="Genomic_DNA"/>
</dbReference>
<evidence type="ECO:0000313" key="2">
    <source>
        <dbReference type="EMBL" id="CAI3929954.1"/>
    </source>
</evidence>
<organism evidence="2 3">
    <name type="scientific">Commensalibacter papalotli</name>
    <name type="common">ex Botero et al. 2024</name>
    <dbReference type="NCBI Taxonomy" id="2972766"/>
    <lineage>
        <taxon>Bacteria</taxon>
        <taxon>Pseudomonadati</taxon>
        <taxon>Pseudomonadota</taxon>
        <taxon>Alphaproteobacteria</taxon>
        <taxon>Acetobacterales</taxon>
        <taxon>Acetobacteraceae</taxon>
    </lineage>
</organism>
<keyword evidence="1" id="KW-0472">Membrane</keyword>
<gene>
    <name evidence="2" type="ORF">R83534S58_LOCUS471</name>
</gene>
<feature type="transmembrane region" description="Helical" evidence="1">
    <location>
        <begin position="12"/>
        <end position="30"/>
    </location>
</feature>
<keyword evidence="1" id="KW-0812">Transmembrane</keyword>
<evidence type="ECO:0000256" key="1">
    <source>
        <dbReference type="SAM" id="Phobius"/>
    </source>
</evidence>
<reference evidence="2" key="1">
    <citation type="submission" date="2022-10" db="EMBL/GenBank/DDBJ databases">
        <authorList>
            <person name="Botero Cardona J."/>
        </authorList>
    </citation>
    <scope>NUCLEOTIDE SEQUENCE</scope>
    <source>
        <strain evidence="2">R-83534</strain>
    </source>
</reference>
<proteinExistence type="predicted"/>
<comment type="caution">
    <text evidence="2">The sequence shown here is derived from an EMBL/GenBank/DDBJ whole genome shotgun (WGS) entry which is preliminary data.</text>
</comment>
<sequence length="267" mass="31019">MSQLSQFLSSLFFYVPLLTITASILAIFFYNKKIGHKISCSYSLAVYQGRCDQIPYIIFTNHKDKTEIIYGVYYLTNSHLFSIWESNLLDKNTAPIILKPYESTLVKSDEVTRYFTKNNGFCSEVDIMEEEHKSIDRDLIYNAIYVSIPGKMIRCQISVKEGPYFFCKKNGYNQVYKEVGNVFHPLSPEKKYTIPKNAIYVISYDYNGSHEVGWIFENGWVEWQGYINLISDITSTNAAKITKDLQDNSPYYIRNICVSSQKIMRNK</sequence>
<dbReference type="RefSeq" id="WP_282023301.1">
    <property type="nucleotide sequence ID" value="NZ_CAMXCH010000001.1"/>
</dbReference>
<keyword evidence="3" id="KW-1185">Reference proteome</keyword>
<name>A0ABN8W3H3_9PROT</name>
<protein>
    <submittedName>
        <fullName evidence="2">Uncharacterized protein</fullName>
    </submittedName>
</protein>